<dbReference type="AlphaFoldDB" id="A0A1W1VG58"/>
<sequence length="697" mass="78185">MLVKQVMYRDPQVLTTSSTLADAAAIYLRGEVNCAPILDEKGQVVGIITVAELLKALQEGKDFTTPVVEVMDRNLVGIPEDIPFEAVSDLPLERLLVINREQKLTGILTRIRLIRQVYQALQETENQLRAILQAAPNGILATDKVGKIIHVNEAARRILDLTQEEIYGQAIGDILPNFNPEEVLFHGHTVAGRRITIRHTVALLTANPILHRGEIVGAVISLQDISDLEAAYSELETVKALNQELTNIIESSYDAIMVIDQRGKVLRVNSSYERIFGISPTKIIGHRLTEIEDYCTKVWQDVLDAVLQEGQPVSRKLRTPAGKEILLTGNPVVTDEVGIRRVVINIRDMTELTQLQAELEQNREEMARLFQEVKELRARLFSEEGVVFKDERMQRVVEQALLVAKVDSTVLITGESGVGKEVIAKIIHKNSPRAKGPFIQVNCGAIPETLLESELFGYEPGTFTGASREGKIGLLELANGGTLLLDEIGELPLNLQVKLLRVLQDQQVFRLGGRKPIQLDVRIIAATNRDLKEMVQAKTFREDLFYRLNVVPLEIPPLRERRGDIVPLAHLFLEKFNRKYGFKKKLHEEVFLTLENYSWPGNVRELENLIERLVVTTQENIITCKHLPPHICDSQGGTGALHFNVRDVIPLKDATEMVEKALISRALERYGSLRRAGSQLGVTHSTLLRKARQYGLL</sequence>
<evidence type="ECO:0000256" key="4">
    <source>
        <dbReference type="ARBA" id="ARBA00023015"/>
    </source>
</evidence>
<dbReference type="Pfam" id="PF00571">
    <property type="entry name" value="CBS"/>
    <property type="match status" value="2"/>
</dbReference>
<dbReference type="PROSITE" id="PS50045">
    <property type="entry name" value="SIGMA54_INTERACT_4"/>
    <property type="match status" value="1"/>
</dbReference>
<keyword evidence="1" id="KW-0547">Nucleotide-binding</keyword>
<evidence type="ECO:0000256" key="3">
    <source>
        <dbReference type="ARBA" id="ARBA00022840"/>
    </source>
</evidence>
<dbReference type="InterPro" id="IPR030828">
    <property type="entry name" value="HTH_TyrR"/>
</dbReference>
<evidence type="ECO:0000259" key="11">
    <source>
        <dbReference type="PROSITE" id="PS50112"/>
    </source>
</evidence>
<dbReference type="InterPro" id="IPR003593">
    <property type="entry name" value="AAA+_ATPase"/>
</dbReference>
<dbReference type="SUPFAM" id="SSF52540">
    <property type="entry name" value="P-loop containing nucleoside triphosphate hydrolases"/>
    <property type="match status" value="1"/>
</dbReference>
<dbReference type="InterPro" id="IPR027417">
    <property type="entry name" value="P-loop_NTPase"/>
</dbReference>
<dbReference type="InterPro" id="IPR002078">
    <property type="entry name" value="Sigma_54_int"/>
</dbReference>
<keyword evidence="5" id="KW-0238">DNA-binding</keyword>
<dbReference type="Pfam" id="PF18024">
    <property type="entry name" value="HTH_50"/>
    <property type="match status" value="1"/>
</dbReference>
<dbReference type="SUPFAM" id="SSF54631">
    <property type="entry name" value="CBS-domain pair"/>
    <property type="match status" value="1"/>
</dbReference>
<evidence type="ECO:0000313" key="14">
    <source>
        <dbReference type="Proteomes" id="UP000192569"/>
    </source>
</evidence>
<evidence type="ECO:0000259" key="10">
    <source>
        <dbReference type="PROSITE" id="PS50045"/>
    </source>
</evidence>
<dbReference type="Gene3D" id="1.10.10.60">
    <property type="entry name" value="Homeodomain-like"/>
    <property type="match status" value="1"/>
</dbReference>
<dbReference type="InterPro" id="IPR013767">
    <property type="entry name" value="PAS_fold"/>
</dbReference>
<dbReference type="Pfam" id="PF13426">
    <property type="entry name" value="PAS_9"/>
    <property type="match status" value="1"/>
</dbReference>
<dbReference type="InterPro" id="IPR000014">
    <property type="entry name" value="PAS"/>
</dbReference>
<evidence type="ECO:0000256" key="7">
    <source>
        <dbReference type="ARBA" id="ARBA00029500"/>
    </source>
</evidence>
<evidence type="ECO:0000256" key="1">
    <source>
        <dbReference type="ARBA" id="ARBA00022741"/>
    </source>
</evidence>
<dbReference type="PANTHER" id="PTHR32071:SF57">
    <property type="entry name" value="C4-DICARBOXYLATE TRANSPORT TRANSCRIPTIONAL REGULATORY PROTEIN DCTD"/>
    <property type="match status" value="1"/>
</dbReference>
<accession>A0A1W1VG58</accession>
<dbReference type="PROSITE" id="PS51371">
    <property type="entry name" value="CBS"/>
    <property type="match status" value="1"/>
</dbReference>
<dbReference type="Gene3D" id="3.30.450.20">
    <property type="entry name" value="PAS domain"/>
    <property type="match status" value="2"/>
</dbReference>
<dbReference type="PROSITE" id="PS50112">
    <property type="entry name" value="PAS"/>
    <property type="match status" value="2"/>
</dbReference>
<dbReference type="InterPro" id="IPR025943">
    <property type="entry name" value="Sigma_54_int_dom_ATP-bd_2"/>
</dbReference>
<evidence type="ECO:0000256" key="8">
    <source>
        <dbReference type="PROSITE-ProRule" id="PRU00703"/>
    </source>
</evidence>
<dbReference type="EMBL" id="LT838272">
    <property type="protein sequence ID" value="SMB92399.1"/>
    <property type="molecule type" value="Genomic_DNA"/>
</dbReference>
<dbReference type="Pfam" id="PF25601">
    <property type="entry name" value="AAA_lid_14"/>
    <property type="match status" value="1"/>
</dbReference>
<dbReference type="InterPro" id="IPR046342">
    <property type="entry name" value="CBS_dom_sf"/>
</dbReference>
<dbReference type="InterPro" id="IPR025662">
    <property type="entry name" value="Sigma_54_int_dom_ATP-bd_1"/>
</dbReference>
<dbReference type="GO" id="GO:0006355">
    <property type="term" value="P:regulation of DNA-templated transcription"/>
    <property type="evidence" value="ECO:0007669"/>
    <property type="project" value="InterPro"/>
</dbReference>
<evidence type="ECO:0000259" key="12">
    <source>
        <dbReference type="PROSITE" id="PS51371"/>
    </source>
</evidence>
<keyword evidence="4" id="KW-0805">Transcription regulation</keyword>
<dbReference type="CDD" id="cd02205">
    <property type="entry name" value="CBS_pair_SF"/>
    <property type="match status" value="1"/>
</dbReference>
<dbReference type="GO" id="GO:0003677">
    <property type="term" value="F:DNA binding"/>
    <property type="evidence" value="ECO:0007669"/>
    <property type="project" value="UniProtKB-KW"/>
</dbReference>
<protein>
    <recommendedName>
        <fullName evidence="7">HTH-type transcriptional regulatory protein TyrR</fullName>
    </recommendedName>
</protein>
<dbReference type="InterPro" id="IPR009057">
    <property type="entry name" value="Homeodomain-like_sf"/>
</dbReference>
<dbReference type="CDD" id="cd00009">
    <property type="entry name" value="AAA"/>
    <property type="match status" value="1"/>
</dbReference>
<dbReference type="STRING" id="698762.SAMN00808754_0632"/>
<dbReference type="SUPFAM" id="SSF46689">
    <property type="entry name" value="Homeodomain-like"/>
    <property type="match status" value="1"/>
</dbReference>
<dbReference type="PROSITE" id="PS00688">
    <property type="entry name" value="SIGMA54_INTERACT_3"/>
    <property type="match status" value="1"/>
</dbReference>
<dbReference type="Proteomes" id="UP000192569">
    <property type="component" value="Chromosome I"/>
</dbReference>
<evidence type="ECO:0000313" key="13">
    <source>
        <dbReference type="EMBL" id="SMB92399.1"/>
    </source>
</evidence>
<evidence type="ECO:0000256" key="5">
    <source>
        <dbReference type="ARBA" id="ARBA00023125"/>
    </source>
</evidence>
<dbReference type="Pfam" id="PF00989">
    <property type="entry name" value="PAS"/>
    <property type="match status" value="1"/>
</dbReference>
<keyword evidence="9" id="KW-0175">Coiled coil</keyword>
<dbReference type="Gene3D" id="3.10.580.10">
    <property type="entry name" value="CBS-domain"/>
    <property type="match status" value="1"/>
</dbReference>
<keyword evidence="3" id="KW-0067">ATP-binding</keyword>
<dbReference type="SUPFAM" id="SSF55785">
    <property type="entry name" value="PYP-like sensor domain (PAS domain)"/>
    <property type="match status" value="2"/>
</dbReference>
<feature type="domain" description="CBS" evidence="12">
    <location>
        <begin position="7"/>
        <end position="63"/>
    </location>
</feature>
<dbReference type="GO" id="GO:0005524">
    <property type="term" value="F:ATP binding"/>
    <property type="evidence" value="ECO:0007669"/>
    <property type="project" value="UniProtKB-KW"/>
</dbReference>
<feature type="domain" description="Sigma-54 factor interaction" evidence="10">
    <location>
        <begin position="386"/>
        <end position="615"/>
    </location>
</feature>
<dbReference type="Gene3D" id="3.40.50.300">
    <property type="entry name" value="P-loop containing nucleotide triphosphate hydrolases"/>
    <property type="match status" value="1"/>
</dbReference>
<dbReference type="PROSITE" id="PS00676">
    <property type="entry name" value="SIGMA54_INTERACT_2"/>
    <property type="match status" value="1"/>
</dbReference>
<dbReference type="Pfam" id="PF00158">
    <property type="entry name" value="Sigma54_activat"/>
    <property type="match status" value="1"/>
</dbReference>
<feature type="domain" description="PAS" evidence="11">
    <location>
        <begin position="124"/>
        <end position="182"/>
    </location>
</feature>
<dbReference type="NCBIfam" id="TIGR00229">
    <property type="entry name" value="sensory_box"/>
    <property type="match status" value="2"/>
</dbReference>
<organism evidence="13 14">
    <name type="scientific">Thermanaeromonas toyohensis ToBE</name>
    <dbReference type="NCBI Taxonomy" id="698762"/>
    <lineage>
        <taxon>Bacteria</taxon>
        <taxon>Bacillati</taxon>
        <taxon>Bacillota</taxon>
        <taxon>Clostridia</taxon>
        <taxon>Neomoorellales</taxon>
        <taxon>Neomoorellaceae</taxon>
        <taxon>Thermanaeromonas</taxon>
    </lineage>
</organism>
<dbReference type="RefSeq" id="WP_084663954.1">
    <property type="nucleotide sequence ID" value="NZ_LT838272.1"/>
</dbReference>
<dbReference type="SMART" id="SM00116">
    <property type="entry name" value="CBS"/>
    <property type="match status" value="2"/>
</dbReference>
<dbReference type="SMART" id="SM00091">
    <property type="entry name" value="PAS"/>
    <property type="match status" value="2"/>
</dbReference>
<proteinExistence type="predicted"/>
<keyword evidence="8" id="KW-0129">CBS domain</keyword>
<keyword evidence="14" id="KW-1185">Reference proteome</keyword>
<dbReference type="Gene3D" id="1.10.8.60">
    <property type="match status" value="1"/>
</dbReference>
<dbReference type="InterPro" id="IPR025944">
    <property type="entry name" value="Sigma_54_int_dom_CS"/>
</dbReference>
<feature type="domain" description="PAS" evidence="11">
    <location>
        <begin position="241"/>
        <end position="285"/>
    </location>
</feature>
<name>A0A1W1VG58_9FIRM</name>
<evidence type="ECO:0000256" key="9">
    <source>
        <dbReference type="SAM" id="Coils"/>
    </source>
</evidence>
<evidence type="ECO:0000256" key="2">
    <source>
        <dbReference type="ARBA" id="ARBA00022797"/>
    </source>
</evidence>
<dbReference type="InterPro" id="IPR000644">
    <property type="entry name" value="CBS_dom"/>
</dbReference>
<feature type="coiled-coil region" evidence="9">
    <location>
        <begin position="349"/>
        <end position="379"/>
    </location>
</feature>
<evidence type="ECO:0000256" key="6">
    <source>
        <dbReference type="ARBA" id="ARBA00023163"/>
    </source>
</evidence>
<dbReference type="PANTHER" id="PTHR32071">
    <property type="entry name" value="TRANSCRIPTIONAL REGULATORY PROTEIN"/>
    <property type="match status" value="1"/>
</dbReference>
<keyword evidence="6" id="KW-0804">Transcription</keyword>
<keyword evidence="2" id="KW-0058">Aromatic hydrocarbons catabolism</keyword>
<dbReference type="InterPro" id="IPR058031">
    <property type="entry name" value="AAA_lid_NorR"/>
</dbReference>
<dbReference type="OrthoDB" id="9803970at2"/>
<dbReference type="PROSITE" id="PS00675">
    <property type="entry name" value="SIGMA54_INTERACT_1"/>
    <property type="match status" value="1"/>
</dbReference>
<dbReference type="SMART" id="SM00382">
    <property type="entry name" value="AAA"/>
    <property type="match status" value="1"/>
</dbReference>
<dbReference type="FunFam" id="3.40.50.300:FF:000006">
    <property type="entry name" value="DNA-binding transcriptional regulator NtrC"/>
    <property type="match status" value="1"/>
</dbReference>
<dbReference type="CDD" id="cd00130">
    <property type="entry name" value="PAS"/>
    <property type="match status" value="2"/>
</dbReference>
<gene>
    <name evidence="13" type="ORF">SAMN00808754_0632</name>
</gene>
<reference evidence="13 14" key="1">
    <citation type="submission" date="2017-04" db="EMBL/GenBank/DDBJ databases">
        <authorList>
            <person name="Afonso C.L."/>
            <person name="Miller P.J."/>
            <person name="Scott M.A."/>
            <person name="Spackman E."/>
            <person name="Goraichik I."/>
            <person name="Dimitrov K.M."/>
            <person name="Suarez D.L."/>
            <person name="Swayne D.E."/>
        </authorList>
    </citation>
    <scope>NUCLEOTIDE SEQUENCE [LARGE SCALE GENOMIC DNA]</scope>
    <source>
        <strain evidence="13 14">ToBE</strain>
    </source>
</reference>
<dbReference type="InterPro" id="IPR035965">
    <property type="entry name" value="PAS-like_dom_sf"/>
</dbReference>